<dbReference type="InParanoid" id="K1PZT5"/>
<name>K1PZT5_MAGGI</name>
<dbReference type="HOGENOM" id="CLU_2429184_0_0_1"/>
<dbReference type="EMBL" id="JH818685">
    <property type="protein sequence ID" value="EKC24559.1"/>
    <property type="molecule type" value="Genomic_DNA"/>
</dbReference>
<accession>K1PZT5</accession>
<organism evidence="2">
    <name type="scientific">Magallana gigas</name>
    <name type="common">Pacific oyster</name>
    <name type="synonym">Crassostrea gigas</name>
    <dbReference type="NCBI Taxonomy" id="29159"/>
    <lineage>
        <taxon>Eukaryota</taxon>
        <taxon>Metazoa</taxon>
        <taxon>Spiralia</taxon>
        <taxon>Lophotrochozoa</taxon>
        <taxon>Mollusca</taxon>
        <taxon>Bivalvia</taxon>
        <taxon>Autobranchia</taxon>
        <taxon>Pteriomorphia</taxon>
        <taxon>Ostreida</taxon>
        <taxon>Ostreoidea</taxon>
        <taxon>Ostreidae</taxon>
        <taxon>Magallana</taxon>
    </lineage>
</organism>
<gene>
    <name evidence="2" type="ORF">CGI_10019941</name>
</gene>
<evidence type="ECO:0000256" key="1">
    <source>
        <dbReference type="SAM" id="MobiDB-lite"/>
    </source>
</evidence>
<dbReference type="AlphaFoldDB" id="K1PZT5"/>
<sequence length="91" mass="10317">MAEWLEQWPLTAKSVGSTGPMMAEWLRIEIQWGLHAQEATDNAKILSVVQNSYVDLMEELGLPARQDPQTERNIKKKSLRAALPKEEDKAV</sequence>
<protein>
    <submittedName>
        <fullName evidence="2">Uncharacterized protein</fullName>
    </submittedName>
</protein>
<evidence type="ECO:0000313" key="2">
    <source>
        <dbReference type="EMBL" id="EKC24559.1"/>
    </source>
</evidence>
<reference evidence="2" key="1">
    <citation type="journal article" date="2012" name="Nature">
        <title>The oyster genome reveals stress adaptation and complexity of shell formation.</title>
        <authorList>
            <person name="Zhang G."/>
            <person name="Fang X."/>
            <person name="Guo X."/>
            <person name="Li L."/>
            <person name="Luo R."/>
            <person name="Xu F."/>
            <person name="Yang P."/>
            <person name="Zhang L."/>
            <person name="Wang X."/>
            <person name="Qi H."/>
            <person name="Xiong Z."/>
            <person name="Que H."/>
            <person name="Xie Y."/>
            <person name="Holland P.W."/>
            <person name="Paps J."/>
            <person name="Zhu Y."/>
            <person name="Wu F."/>
            <person name="Chen Y."/>
            <person name="Wang J."/>
            <person name="Peng C."/>
            <person name="Meng J."/>
            <person name="Yang L."/>
            <person name="Liu J."/>
            <person name="Wen B."/>
            <person name="Zhang N."/>
            <person name="Huang Z."/>
            <person name="Zhu Q."/>
            <person name="Feng Y."/>
            <person name="Mount A."/>
            <person name="Hedgecock D."/>
            <person name="Xu Z."/>
            <person name="Liu Y."/>
            <person name="Domazet-Loso T."/>
            <person name="Du Y."/>
            <person name="Sun X."/>
            <person name="Zhang S."/>
            <person name="Liu B."/>
            <person name="Cheng P."/>
            <person name="Jiang X."/>
            <person name="Li J."/>
            <person name="Fan D."/>
            <person name="Wang W."/>
            <person name="Fu W."/>
            <person name="Wang T."/>
            <person name="Wang B."/>
            <person name="Zhang J."/>
            <person name="Peng Z."/>
            <person name="Li Y."/>
            <person name="Li N."/>
            <person name="Wang J."/>
            <person name="Chen M."/>
            <person name="He Y."/>
            <person name="Tan F."/>
            <person name="Song X."/>
            <person name="Zheng Q."/>
            <person name="Huang R."/>
            <person name="Yang H."/>
            <person name="Du X."/>
            <person name="Chen L."/>
            <person name="Yang M."/>
            <person name="Gaffney P.M."/>
            <person name="Wang S."/>
            <person name="Luo L."/>
            <person name="She Z."/>
            <person name="Ming Y."/>
            <person name="Huang W."/>
            <person name="Zhang S."/>
            <person name="Huang B."/>
            <person name="Zhang Y."/>
            <person name="Qu T."/>
            <person name="Ni P."/>
            <person name="Miao G."/>
            <person name="Wang J."/>
            <person name="Wang Q."/>
            <person name="Steinberg C.E."/>
            <person name="Wang H."/>
            <person name="Li N."/>
            <person name="Qian L."/>
            <person name="Zhang G."/>
            <person name="Li Y."/>
            <person name="Yang H."/>
            <person name="Liu X."/>
            <person name="Wang J."/>
            <person name="Yin Y."/>
            <person name="Wang J."/>
        </authorList>
    </citation>
    <scope>NUCLEOTIDE SEQUENCE [LARGE SCALE GENOMIC DNA]</scope>
    <source>
        <strain evidence="2">05x7-T-G4-1.051#20</strain>
    </source>
</reference>
<feature type="region of interest" description="Disordered" evidence="1">
    <location>
        <begin position="64"/>
        <end position="91"/>
    </location>
</feature>
<proteinExistence type="predicted"/>